<feature type="compositionally biased region" description="Pro residues" evidence="1">
    <location>
        <begin position="79"/>
        <end position="93"/>
    </location>
</feature>
<evidence type="ECO:0000256" key="1">
    <source>
        <dbReference type="SAM" id="MobiDB-lite"/>
    </source>
</evidence>
<name>A0A3P7JQ53_STRVU</name>
<feature type="compositionally biased region" description="Basic and acidic residues" evidence="1">
    <location>
        <begin position="7"/>
        <end position="19"/>
    </location>
</feature>
<sequence length="180" mass="20275">MLQIGYRTEDFSWETKEEILTITSPSHQEDQNDSGIENRTTDSHSPSTSLDFSPRSDSKLTAELISPKTSRQVVEQPPDYAPPPPPPPPPPPLASSEQDQSLDQVLVPLSISRAVTITPQQKSDEDDYPPPPLHLRRPTSSDRSAEDLISRFEQASLDIRAPPTFHYEERVRDIQFYVTV</sequence>
<dbReference type="EMBL" id="UYYB01101817">
    <property type="protein sequence ID" value="VDM78397.1"/>
    <property type="molecule type" value="Genomic_DNA"/>
</dbReference>
<evidence type="ECO:0000313" key="3">
    <source>
        <dbReference type="Proteomes" id="UP000270094"/>
    </source>
</evidence>
<dbReference type="AlphaFoldDB" id="A0A3P7JQ53"/>
<organism evidence="2 3">
    <name type="scientific">Strongylus vulgaris</name>
    <name type="common">Blood worm</name>
    <dbReference type="NCBI Taxonomy" id="40348"/>
    <lineage>
        <taxon>Eukaryota</taxon>
        <taxon>Metazoa</taxon>
        <taxon>Ecdysozoa</taxon>
        <taxon>Nematoda</taxon>
        <taxon>Chromadorea</taxon>
        <taxon>Rhabditida</taxon>
        <taxon>Rhabditina</taxon>
        <taxon>Rhabditomorpha</taxon>
        <taxon>Strongyloidea</taxon>
        <taxon>Strongylidae</taxon>
        <taxon>Strongylus</taxon>
    </lineage>
</organism>
<reference evidence="2 3" key="1">
    <citation type="submission" date="2018-11" db="EMBL/GenBank/DDBJ databases">
        <authorList>
            <consortium name="Pathogen Informatics"/>
        </authorList>
    </citation>
    <scope>NUCLEOTIDE SEQUENCE [LARGE SCALE GENOMIC DNA]</scope>
</reference>
<feature type="region of interest" description="Disordered" evidence="1">
    <location>
        <begin position="1"/>
        <end position="145"/>
    </location>
</feature>
<dbReference type="OrthoDB" id="5872274at2759"/>
<evidence type="ECO:0000313" key="2">
    <source>
        <dbReference type="EMBL" id="VDM78397.1"/>
    </source>
</evidence>
<protein>
    <submittedName>
        <fullName evidence="2">Uncharacterized protein</fullName>
    </submittedName>
</protein>
<keyword evidence="3" id="KW-1185">Reference proteome</keyword>
<feature type="compositionally biased region" description="Polar residues" evidence="1">
    <location>
        <begin position="33"/>
        <end position="51"/>
    </location>
</feature>
<gene>
    <name evidence="2" type="ORF">SVUK_LOCUS13395</name>
</gene>
<accession>A0A3P7JQ53</accession>
<proteinExistence type="predicted"/>
<dbReference type="Proteomes" id="UP000270094">
    <property type="component" value="Unassembled WGS sequence"/>
</dbReference>